<gene>
    <name evidence="10" type="ordered locus">Ethha_2011</name>
</gene>
<comment type="catalytic activity">
    <reaction evidence="7 8">
        <text>L-histidinol phosphate + H2O = L-histidinol + phosphate</text>
        <dbReference type="Rhea" id="RHEA:14465"/>
        <dbReference type="ChEBI" id="CHEBI:15377"/>
        <dbReference type="ChEBI" id="CHEBI:43474"/>
        <dbReference type="ChEBI" id="CHEBI:57699"/>
        <dbReference type="ChEBI" id="CHEBI:57980"/>
        <dbReference type="EC" id="3.1.3.15"/>
    </reaction>
</comment>
<evidence type="ECO:0000256" key="4">
    <source>
        <dbReference type="ARBA" id="ARBA00022605"/>
    </source>
</evidence>
<evidence type="ECO:0000256" key="5">
    <source>
        <dbReference type="ARBA" id="ARBA00022801"/>
    </source>
</evidence>
<dbReference type="RefSeq" id="WP_013485877.1">
    <property type="nucleotide sequence ID" value="NC_014828.1"/>
</dbReference>
<evidence type="ECO:0000259" key="9">
    <source>
        <dbReference type="Pfam" id="PF02811"/>
    </source>
</evidence>
<accession>E6U357</accession>
<proteinExistence type="inferred from homology"/>
<dbReference type="PANTHER" id="PTHR21039">
    <property type="entry name" value="HISTIDINOL PHOSPHATASE-RELATED"/>
    <property type="match status" value="1"/>
</dbReference>
<dbReference type="HOGENOM" id="CLU_054611_3_0_9"/>
<keyword evidence="11" id="KW-1185">Reference proteome</keyword>
<evidence type="ECO:0000256" key="6">
    <source>
        <dbReference type="ARBA" id="ARBA00023102"/>
    </source>
</evidence>
<evidence type="ECO:0000256" key="1">
    <source>
        <dbReference type="ARBA" id="ARBA00004970"/>
    </source>
</evidence>
<dbReference type="Proteomes" id="UP000001551">
    <property type="component" value="Chromosome"/>
</dbReference>
<keyword evidence="4 8" id="KW-0028">Amino-acid biosynthesis</keyword>
<dbReference type="SUPFAM" id="SSF89550">
    <property type="entry name" value="PHP domain-like"/>
    <property type="match status" value="1"/>
</dbReference>
<protein>
    <recommendedName>
        <fullName evidence="3 8">Histidinol-phosphatase</fullName>
        <shortName evidence="8">HolPase</shortName>
        <ecNumber evidence="3 8">3.1.3.15</ecNumber>
    </recommendedName>
</protein>
<evidence type="ECO:0000256" key="8">
    <source>
        <dbReference type="RuleBase" id="RU366003"/>
    </source>
</evidence>
<dbReference type="NCBIfam" id="TIGR01856">
    <property type="entry name" value="hisJ_fam"/>
    <property type="match status" value="1"/>
</dbReference>
<evidence type="ECO:0000313" key="10">
    <source>
        <dbReference type="EMBL" id="ADU27529.1"/>
    </source>
</evidence>
<evidence type="ECO:0000256" key="3">
    <source>
        <dbReference type="ARBA" id="ARBA00013085"/>
    </source>
</evidence>
<dbReference type="GO" id="GO:0000105">
    <property type="term" value="P:L-histidine biosynthetic process"/>
    <property type="evidence" value="ECO:0007669"/>
    <property type="project" value="UniProtKB-UniRule"/>
</dbReference>
<organism evidence="10 11">
    <name type="scientific">Ethanoligenens harbinense (strain DSM 18485 / JCM 12961 / CGMCC 1.5033 / YUAN-3)</name>
    <dbReference type="NCBI Taxonomy" id="663278"/>
    <lineage>
        <taxon>Bacteria</taxon>
        <taxon>Bacillati</taxon>
        <taxon>Bacillota</taxon>
        <taxon>Clostridia</taxon>
        <taxon>Eubacteriales</taxon>
        <taxon>Oscillospiraceae</taxon>
        <taxon>Ethanoligenens</taxon>
    </lineage>
</organism>
<feature type="domain" description="PHP" evidence="9">
    <location>
        <begin position="4"/>
        <end position="194"/>
    </location>
</feature>
<dbReference type="InterPro" id="IPR016195">
    <property type="entry name" value="Pol/histidinol_Pase-like"/>
</dbReference>
<dbReference type="InterPro" id="IPR010140">
    <property type="entry name" value="Histidinol_P_phosphatase_HisJ"/>
</dbReference>
<dbReference type="UniPathway" id="UPA00031">
    <property type="reaction ID" value="UER00013"/>
</dbReference>
<dbReference type="KEGG" id="eha:Ethha_2011"/>
<dbReference type="Pfam" id="PF02811">
    <property type="entry name" value="PHP"/>
    <property type="match status" value="1"/>
</dbReference>
<name>E6U357_ETHHY</name>
<sequence length="266" mass="30228">MRTDLHIHTDNSPDAEHSTTEICISAIEKGIGIIAVTDHCEIDRYEVDGYDRSVRQSFFDVLKARKVFEDRLEILQGIELGNVMYDTKLAHDVIRAHPYDFVLGSLHHIKGVDDFAFLDYEEQDPEALLAAYYEEMEHMVEWGEFDVLAHLTYPLRYINGEQKKNVDVRKFEGQITRVLRKAIEKGIGLELNTSGLRQAYGMTMPDIWGLSLYRSLGGTILTIGSDAHTLQDVGSHVDEGMRLAVQAGFPHICVFRARQPFEISIT</sequence>
<dbReference type="EMBL" id="CP002400">
    <property type="protein sequence ID" value="ADU27529.1"/>
    <property type="molecule type" value="Genomic_DNA"/>
</dbReference>
<keyword evidence="5 8" id="KW-0378">Hydrolase</keyword>
<keyword evidence="6 8" id="KW-0368">Histidine biosynthesis</keyword>
<dbReference type="GO" id="GO:0005737">
    <property type="term" value="C:cytoplasm"/>
    <property type="evidence" value="ECO:0007669"/>
    <property type="project" value="TreeGrafter"/>
</dbReference>
<dbReference type="InterPro" id="IPR004013">
    <property type="entry name" value="PHP_dom"/>
</dbReference>
<dbReference type="EC" id="3.1.3.15" evidence="3 8"/>
<dbReference type="Gene3D" id="3.20.20.140">
    <property type="entry name" value="Metal-dependent hydrolases"/>
    <property type="match status" value="1"/>
</dbReference>
<evidence type="ECO:0000256" key="2">
    <source>
        <dbReference type="ARBA" id="ARBA00009152"/>
    </source>
</evidence>
<dbReference type="AlphaFoldDB" id="E6U357"/>
<dbReference type="PANTHER" id="PTHR21039:SF0">
    <property type="entry name" value="HISTIDINOL-PHOSPHATASE"/>
    <property type="match status" value="1"/>
</dbReference>
<comment type="similarity">
    <text evidence="2 8">Belongs to the PHP hydrolase family. HisK subfamily.</text>
</comment>
<dbReference type="GO" id="GO:0004401">
    <property type="term" value="F:histidinol-phosphatase activity"/>
    <property type="evidence" value="ECO:0007669"/>
    <property type="project" value="UniProtKB-UniRule"/>
</dbReference>
<dbReference type="eggNOG" id="COG1387">
    <property type="taxonomic scope" value="Bacteria"/>
</dbReference>
<reference evidence="10 11" key="1">
    <citation type="submission" date="2010-12" db="EMBL/GenBank/DDBJ databases">
        <title>Complete sequence of Ethanoligenens harbinense YUAN-3.</title>
        <authorList>
            <person name="Lucas S."/>
            <person name="Copeland A."/>
            <person name="Lapidus A."/>
            <person name="Cheng J.-F."/>
            <person name="Bruce D."/>
            <person name="Goodwin L."/>
            <person name="Pitluck S."/>
            <person name="Chertkov O."/>
            <person name="Misra M."/>
            <person name="Detter J.C."/>
            <person name="Han C."/>
            <person name="Tapia R."/>
            <person name="Land M."/>
            <person name="Hauser L."/>
            <person name="Jeffries C."/>
            <person name="Kyrpides N."/>
            <person name="Ivanova N."/>
            <person name="Mikhailova N."/>
            <person name="Wang A."/>
            <person name="Mouttaki H."/>
            <person name="He Z."/>
            <person name="Zhou J."/>
            <person name="Hemme C.L."/>
            <person name="Woyke T."/>
        </authorList>
    </citation>
    <scope>NUCLEOTIDE SEQUENCE [LARGE SCALE GENOMIC DNA]</scope>
    <source>
        <strain evidence="11">DSM 18485 / JCM 12961 / CGMCC 1.5033 / YUAN-3</strain>
    </source>
</reference>
<evidence type="ECO:0000256" key="7">
    <source>
        <dbReference type="ARBA" id="ARBA00049158"/>
    </source>
</evidence>
<dbReference type="STRING" id="663278.Ethha_2011"/>
<evidence type="ECO:0000313" key="11">
    <source>
        <dbReference type="Proteomes" id="UP000001551"/>
    </source>
</evidence>
<comment type="pathway">
    <text evidence="1 8">Amino-acid biosynthesis; L-histidine biosynthesis; L-histidine from 5-phospho-alpha-D-ribose 1-diphosphate: step 8/9.</text>
</comment>